<dbReference type="Gene3D" id="3.40.50.12780">
    <property type="entry name" value="N-terminal domain of ligase-like"/>
    <property type="match status" value="1"/>
</dbReference>
<name>A0A2R8C969_9RHOB</name>
<dbReference type="EC" id="6.2.1.3" evidence="3"/>
<dbReference type="InterPro" id="IPR000873">
    <property type="entry name" value="AMP-dep_synth/lig_dom"/>
</dbReference>
<dbReference type="Gene3D" id="3.30.300.30">
    <property type="match status" value="1"/>
</dbReference>
<dbReference type="PANTHER" id="PTHR43201">
    <property type="entry name" value="ACYL-COA SYNTHETASE"/>
    <property type="match status" value="1"/>
</dbReference>
<dbReference type="Pfam" id="PF13193">
    <property type="entry name" value="AMP-binding_C"/>
    <property type="match status" value="1"/>
</dbReference>
<dbReference type="EMBL" id="ONZG01000005">
    <property type="protein sequence ID" value="SPJ28923.1"/>
    <property type="molecule type" value="Genomic_DNA"/>
</dbReference>
<proteinExistence type="predicted"/>
<dbReference type="InterPro" id="IPR045851">
    <property type="entry name" value="AMP-bd_C_sf"/>
</dbReference>
<gene>
    <name evidence="3" type="primary">fadD</name>
    <name evidence="3" type="ORF">TRM7615_02432</name>
</gene>
<evidence type="ECO:0000259" key="1">
    <source>
        <dbReference type="Pfam" id="PF00501"/>
    </source>
</evidence>
<feature type="domain" description="AMP-binding enzyme C-terminal" evidence="2">
    <location>
        <begin position="472"/>
        <end position="547"/>
    </location>
</feature>
<dbReference type="InterPro" id="IPR025110">
    <property type="entry name" value="AMP-bd_C"/>
</dbReference>
<sequence length="620" mass="65889">MAILGRQPIRSQRDLREFEAEMTLDARLPEQSILEVFESSAARDPEATALTMLMTGAADEEPRRVSYQQLLGQIRRAANLFTDIGGDAPGVAYMLPALVETHVTLWGAETAGYAVPINFLLQPESIAELLKASKARILVALGPHPQLDIWEKALALRAQIPDLVLVRVSPPGTPTEPGVFDFGEALMAQPDDHLTFGEARSGADLAAYFHTGGTTGVPKLVAHTHRSQLVAAFGGAVLCGFRPDDVFTATFPLFHVAGTIVGGLSCFMAGVELLVMTPAGLRNPAVVGSFWRLVAEYNVTIVGGVPTAIGAILQTPVEDHDISRVRAGATGASLLPPAVAQKFNEVTGCTLFEILGMTEASGLISIDPLCGSGTAGSVGWALPYTTVEVRKLESDGRLGDHCDTGEIGVIAIQGPHVSPGYSDPKHNDEVFAAGVLNSGDLGYKDAQGCLFVAGRSKDLIIRSGHNIDPVMIENAMSTNPCVALAAAVGMPDPYAGELPMCFVQLHPSAQVSLADLMEHARQTIDERPAWPKIIQVVDEIPLTSVGKIYKPSLRCDAARMVVSNLLHDEMQLPEAQVTVDAGGLRGLCVTVSLSEGDGPSASRVEERLQDFLFETRVTVA</sequence>
<dbReference type="GO" id="GO:0031956">
    <property type="term" value="F:medium-chain fatty acid-CoA ligase activity"/>
    <property type="evidence" value="ECO:0007669"/>
    <property type="project" value="TreeGrafter"/>
</dbReference>
<dbReference type="SUPFAM" id="SSF56801">
    <property type="entry name" value="Acetyl-CoA synthetase-like"/>
    <property type="match status" value="1"/>
</dbReference>
<keyword evidence="4" id="KW-1185">Reference proteome</keyword>
<keyword evidence="3" id="KW-0436">Ligase</keyword>
<dbReference type="Proteomes" id="UP000244898">
    <property type="component" value="Unassembled WGS sequence"/>
</dbReference>
<dbReference type="OrthoDB" id="9803968at2"/>
<dbReference type="GO" id="GO:0004467">
    <property type="term" value="F:long-chain fatty acid-CoA ligase activity"/>
    <property type="evidence" value="ECO:0007669"/>
    <property type="project" value="UniProtKB-EC"/>
</dbReference>
<evidence type="ECO:0000313" key="4">
    <source>
        <dbReference type="Proteomes" id="UP000244898"/>
    </source>
</evidence>
<dbReference type="Pfam" id="PF00501">
    <property type="entry name" value="AMP-binding"/>
    <property type="match status" value="1"/>
</dbReference>
<protein>
    <submittedName>
        <fullName evidence="3">Long-chain-fatty-acid--CoA ligase</fullName>
        <ecNumber evidence="3">6.2.1.3</ecNumber>
    </submittedName>
</protein>
<dbReference type="PANTHER" id="PTHR43201:SF32">
    <property type="entry name" value="2-SUCCINYLBENZOATE--COA LIGASE, CHLOROPLASTIC_PEROXISOMAL"/>
    <property type="match status" value="1"/>
</dbReference>
<dbReference type="InterPro" id="IPR020845">
    <property type="entry name" value="AMP-binding_CS"/>
</dbReference>
<evidence type="ECO:0000313" key="3">
    <source>
        <dbReference type="EMBL" id="SPJ28923.1"/>
    </source>
</evidence>
<evidence type="ECO:0000259" key="2">
    <source>
        <dbReference type="Pfam" id="PF13193"/>
    </source>
</evidence>
<organism evidence="3 4">
    <name type="scientific">Falsiruegeria mediterranea M17</name>
    <dbReference type="NCBI Taxonomy" id="1200281"/>
    <lineage>
        <taxon>Bacteria</taxon>
        <taxon>Pseudomonadati</taxon>
        <taxon>Pseudomonadota</taxon>
        <taxon>Alphaproteobacteria</taxon>
        <taxon>Rhodobacterales</taxon>
        <taxon>Roseobacteraceae</taxon>
        <taxon>Falsiruegeria</taxon>
    </lineage>
</organism>
<dbReference type="InterPro" id="IPR042099">
    <property type="entry name" value="ANL_N_sf"/>
</dbReference>
<accession>A0A2R8C969</accession>
<reference evidence="4" key="1">
    <citation type="submission" date="2018-03" db="EMBL/GenBank/DDBJ databases">
        <authorList>
            <person name="Rodrigo-Torres L."/>
            <person name="Arahal R. D."/>
            <person name="Lucena T."/>
        </authorList>
    </citation>
    <scope>NUCLEOTIDE SEQUENCE [LARGE SCALE GENOMIC DNA]</scope>
    <source>
        <strain evidence="4">CECT 7615</strain>
    </source>
</reference>
<dbReference type="AlphaFoldDB" id="A0A2R8C969"/>
<dbReference type="RefSeq" id="WP_108787784.1">
    <property type="nucleotide sequence ID" value="NZ_ONZG01000005.1"/>
</dbReference>
<feature type="domain" description="AMP-dependent synthetase/ligase" evidence="1">
    <location>
        <begin position="37"/>
        <end position="421"/>
    </location>
</feature>
<dbReference type="PROSITE" id="PS00455">
    <property type="entry name" value="AMP_BINDING"/>
    <property type="match status" value="1"/>
</dbReference>